<dbReference type="EMBL" id="LAKD02000058">
    <property type="protein sequence ID" value="OPF76609.1"/>
    <property type="molecule type" value="Genomic_DNA"/>
</dbReference>
<dbReference type="SUPFAM" id="SSF55469">
    <property type="entry name" value="FMN-dependent nitroreductase-like"/>
    <property type="match status" value="1"/>
</dbReference>
<dbReference type="PANTHER" id="PTHR43745">
    <property type="entry name" value="NITROREDUCTASE MJ1384-RELATED"/>
    <property type="match status" value="1"/>
</dbReference>
<dbReference type="CDD" id="cd02142">
    <property type="entry name" value="McbC_SagB-like_oxidoreductase"/>
    <property type="match status" value="1"/>
</dbReference>
<protein>
    <recommendedName>
        <fullName evidence="1">Nitroreductase domain-containing protein</fullName>
    </recommendedName>
</protein>
<feature type="domain" description="Nitroreductase" evidence="1">
    <location>
        <begin position="25"/>
        <end position="208"/>
    </location>
</feature>
<comment type="caution">
    <text evidence="2">The sequence shown here is derived from an EMBL/GenBank/DDBJ whole genome shotgun (WGS) entry which is preliminary data.</text>
</comment>
<keyword evidence="3" id="KW-1185">Reference proteome</keyword>
<proteinExistence type="predicted"/>
<dbReference type="InterPro" id="IPR029479">
    <property type="entry name" value="Nitroreductase"/>
</dbReference>
<name>A0A1V4D116_9ACTN</name>
<evidence type="ECO:0000259" key="1">
    <source>
        <dbReference type="Pfam" id="PF00881"/>
    </source>
</evidence>
<gene>
    <name evidence="2" type="ORF">VT50_0223620</name>
</gene>
<sequence>MTQREVPLQPVRSTPSTGGLASLLMRRRSTRDFGHRPLSIEQVALMAWAAQGRTTGERRSCPSAHALYPLTLTVIAGNVDGLAAGAYRYDAERDVLTLVAEGDHRDPVAGTTLVDHAWLREAAALLLLSGDVEAAARHFADQPPLGRRGERYVWLEAGHASQNVYLQATEAGLGAVLVAGFDDDRLLGLSPAVVPSGQHPLGLLGVGHPA</sequence>
<evidence type="ECO:0000313" key="3">
    <source>
        <dbReference type="Proteomes" id="UP000033615"/>
    </source>
</evidence>
<dbReference type="Gene3D" id="3.40.109.10">
    <property type="entry name" value="NADH Oxidase"/>
    <property type="match status" value="1"/>
</dbReference>
<dbReference type="GO" id="GO:0016491">
    <property type="term" value="F:oxidoreductase activity"/>
    <property type="evidence" value="ECO:0007669"/>
    <property type="project" value="InterPro"/>
</dbReference>
<dbReference type="AlphaFoldDB" id="A0A1V4D116"/>
<dbReference type="PANTHER" id="PTHR43745:SF2">
    <property type="entry name" value="NITROREDUCTASE MJ1384-RELATED"/>
    <property type="match status" value="1"/>
</dbReference>
<dbReference type="Proteomes" id="UP000033615">
    <property type="component" value="Unassembled WGS sequence"/>
</dbReference>
<reference evidence="2" key="1">
    <citation type="submission" date="2016-12" db="EMBL/GenBank/DDBJ databases">
        <title>Genome sequence of Streptomyces antioxidans MUSC 164.</title>
        <authorList>
            <person name="Lee L.-H."/>
            <person name="Ser H.-L."/>
        </authorList>
    </citation>
    <scope>NUCLEOTIDE SEQUENCE [LARGE SCALE GENOMIC DNA]</scope>
    <source>
        <strain evidence="2">MUSC 164</strain>
    </source>
</reference>
<dbReference type="InterPro" id="IPR000415">
    <property type="entry name" value="Nitroreductase-like"/>
</dbReference>
<accession>A0A1V4D116</accession>
<evidence type="ECO:0000313" key="2">
    <source>
        <dbReference type="EMBL" id="OPF76609.1"/>
    </source>
</evidence>
<dbReference type="Pfam" id="PF00881">
    <property type="entry name" value="Nitroreductase"/>
    <property type="match status" value="1"/>
</dbReference>
<organism evidence="2 3">
    <name type="scientific">Streptomyces antioxidans</name>
    <dbReference type="NCBI Taxonomy" id="1507734"/>
    <lineage>
        <taxon>Bacteria</taxon>
        <taxon>Bacillati</taxon>
        <taxon>Actinomycetota</taxon>
        <taxon>Actinomycetes</taxon>
        <taxon>Kitasatosporales</taxon>
        <taxon>Streptomycetaceae</taxon>
        <taxon>Streptomyces</taxon>
    </lineage>
</organism>
<dbReference type="InterPro" id="IPR052544">
    <property type="entry name" value="Bacteriocin_Proc_Enz"/>
</dbReference>